<proteinExistence type="predicted"/>
<evidence type="ECO:0000313" key="8">
    <source>
        <dbReference type="EMBL" id="UOP04510.1"/>
    </source>
</evidence>
<evidence type="ECO:0000256" key="6">
    <source>
        <dbReference type="ARBA" id="ARBA00023211"/>
    </source>
</evidence>
<keyword evidence="3" id="KW-0479">Metal-binding</keyword>
<dbReference type="PANTHER" id="PTHR12992">
    <property type="entry name" value="NUDIX HYDROLASE"/>
    <property type="match status" value="1"/>
</dbReference>
<evidence type="ECO:0000259" key="7">
    <source>
        <dbReference type="PROSITE" id="PS51462"/>
    </source>
</evidence>
<keyword evidence="6" id="KW-0464">Manganese</keyword>
<evidence type="ECO:0000313" key="9">
    <source>
        <dbReference type="Proteomes" id="UP000831534"/>
    </source>
</evidence>
<dbReference type="SUPFAM" id="SSF55811">
    <property type="entry name" value="Nudix"/>
    <property type="match status" value="1"/>
</dbReference>
<reference evidence="8" key="2">
    <citation type="submission" date="2024-09" db="EMBL/GenBank/DDBJ databases">
        <authorList>
            <person name="Veyrier F.J."/>
        </authorList>
    </citation>
    <scope>NUCLEOTIDE SEQUENCE</scope>
    <source>
        <strain evidence="8">17694</strain>
    </source>
</reference>
<keyword evidence="4 8" id="KW-0378">Hydrolase</keyword>
<dbReference type="InterPro" id="IPR000086">
    <property type="entry name" value="NUDIX_hydrolase_dom"/>
</dbReference>
<evidence type="ECO:0000256" key="5">
    <source>
        <dbReference type="ARBA" id="ARBA00022842"/>
    </source>
</evidence>
<dbReference type="RefSeq" id="WP_051255609.1">
    <property type="nucleotide sequence ID" value="NZ_CP091521.1"/>
</dbReference>
<dbReference type="KEGG" id="ckh:LVJ77_09540"/>
<feature type="domain" description="Nudix hydrolase" evidence="7">
    <location>
        <begin position="34"/>
        <end position="168"/>
    </location>
</feature>
<accession>A0A8T9MRI9</accession>
<dbReference type="CDD" id="cd03426">
    <property type="entry name" value="NUDIX_CoAse_Nudt7"/>
    <property type="match status" value="1"/>
</dbReference>
<dbReference type="GO" id="GO:0046872">
    <property type="term" value="F:metal ion binding"/>
    <property type="evidence" value="ECO:0007669"/>
    <property type="project" value="UniProtKB-KW"/>
</dbReference>
<dbReference type="Proteomes" id="UP000831534">
    <property type="component" value="Chromosome"/>
</dbReference>
<dbReference type="AlphaFoldDB" id="A0A8T9MRI9"/>
<dbReference type="InterPro" id="IPR015797">
    <property type="entry name" value="NUDIX_hydrolase-like_dom_sf"/>
</dbReference>
<dbReference type="Pfam" id="PF00293">
    <property type="entry name" value="NUDIX"/>
    <property type="match status" value="1"/>
</dbReference>
<evidence type="ECO:0000256" key="3">
    <source>
        <dbReference type="ARBA" id="ARBA00022723"/>
    </source>
</evidence>
<evidence type="ECO:0000256" key="4">
    <source>
        <dbReference type="ARBA" id="ARBA00022801"/>
    </source>
</evidence>
<sequence>MNAAELARFLDFCCRAPHGVALLVSRNRLFDFDAPKAAAVLVAFAPDAAGEWWILLTRRADTLRHHGGQFAFAGGRVDAADGSAAAAALREAAEEVGTPPDVWTVAGSLPECHTPSGYAVTPVLAHAPTLPVLQPNAAEVAETFWLPVRTALNPNAYRARPFAWRGQRFHSPALHWQGREIWGATALILRHLAACYARFKPNTML</sequence>
<dbReference type="Gene3D" id="3.90.79.10">
    <property type="entry name" value="Nucleoside Triphosphate Pyrophosphohydrolase"/>
    <property type="match status" value="1"/>
</dbReference>
<dbReference type="GO" id="GO:0035539">
    <property type="term" value="F:8-oxo-7,8-dihydrodeoxyguanosine triphosphate pyrophosphatase activity"/>
    <property type="evidence" value="ECO:0007669"/>
    <property type="project" value="UniProtKB-EC"/>
</dbReference>
<keyword evidence="9" id="KW-1185">Reference proteome</keyword>
<evidence type="ECO:0000256" key="2">
    <source>
        <dbReference type="ARBA" id="ARBA00001946"/>
    </source>
</evidence>
<dbReference type="PANTHER" id="PTHR12992:SF11">
    <property type="entry name" value="MITOCHONDRIAL COENZYME A DIPHOSPHATASE NUDT8"/>
    <property type="match status" value="1"/>
</dbReference>
<comment type="cofactor">
    <cofactor evidence="1">
        <name>Mn(2+)</name>
        <dbReference type="ChEBI" id="CHEBI:29035"/>
    </cofactor>
</comment>
<name>A0A8T9MRI9_9NEIS</name>
<keyword evidence="5" id="KW-0460">Magnesium</keyword>
<evidence type="ECO:0000256" key="1">
    <source>
        <dbReference type="ARBA" id="ARBA00001936"/>
    </source>
</evidence>
<organism evidence="8 9">
    <name type="scientific">Conchiformibius kuhniae</name>
    <dbReference type="NCBI Taxonomy" id="211502"/>
    <lineage>
        <taxon>Bacteria</taxon>
        <taxon>Pseudomonadati</taxon>
        <taxon>Pseudomonadota</taxon>
        <taxon>Betaproteobacteria</taxon>
        <taxon>Neisseriales</taxon>
        <taxon>Neisseriaceae</taxon>
        <taxon>Conchiformibius</taxon>
    </lineage>
</organism>
<comment type="cofactor">
    <cofactor evidence="2">
        <name>Mg(2+)</name>
        <dbReference type="ChEBI" id="CHEBI:18420"/>
    </cofactor>
</comment>
<dbReference type="GO" id="GO:0010945">
    <property type="term" value="F:coenzyme A diphosphatase activity"/>
    <property type="evidence" value="ECO:0007669"/>
    <property type="project" value="InterPro"/>
</dbReference>
<protein>
    <submittedName>
        <fullName evidence="8">NUDIX hydrolase</fullName>
        <ecNumber evidence="8">3.6.1.55</ecNumber>
    </submittedName>
</protein>
<dbReference type="EMBL" id="CP091521">
    <property type="protein sequence ID" value="UOP04510.1"/>
    <property type="molecule type" value="Genomic_DNA"/>
</dbReference>
<dbReference type="PROSITE" id="PS51462">
    <property type="entry name" value="NUDIX"/>
    <property type="match status" value="1"/>
</dbReference>
<reference evidence="8" key="1">
    <citation type="journal article" date="2022" name="Res Sq">
        <title>Evolution of multicellular longitudinally dividing oral cavity symbionts (Neisseriaceae).</title>
        <authorList>
            <person name="Nyongesa S."/>
            <person name="Weber P."/>
            <person name="Bernet E."/>
            <person name="Pullido F."/>
            <person name="Nieckarz M."/>
            <person name="Delaby M."/>
            <person name="Nieves C."/>
            <person name="Viehboeck T."/>
            <person name="Krause N."/>
            <person name="Rivera-Millot A."/>
            <person name="Nakamura A."/>
            <person name="Vischer N."/>
            <person name="VanNieuwenhze M."/>
            <person name="Brun Y."/>
            <person name="Cava F."/>
            <person name="Bulgheresi S."/>
            <person name="Veyrier F."/>
        </authorList>
    </citation>
    <scope>NUCLEOTIDE SEQUENCE</scope>
    <source>
        <strain evidence="8">17694</strain>
    </source>
</reference>
<dbReference type="EC" id="3.6.1.55" evidence="8"/>
<dbReference type="InterPro" id="IPR045121">
    <property type="entry name" value="CoAse"/>
</dbReference>
<gene>
    <name evidence="8" type="ORF">LVJ77_09540</name>
</gene>